<gene>
    <name evidence="8" type="ORF">SLITO_v1c04820</name>
</gene>
<keyword evidence="5" id="KW-0269">Exonuclease</keyword>
<dbReference type="KEGG" id="sll:SLITO_v1c04820"/>
<dbReference type="GO" id="GO:0006308">
    <property type="term" value="P:DNA catabolic process"/>
    <property type="evidence" value="ECO:0007669"/>
    <property type="project" value="UniProtKB-UniRule"/>
</dbReference>
<dbReference type="InterPro" id="IPR037004">
    <property type="entry name" value="Exonuc_VII_ssu_sf"/>
</dbReference>
<evidence type="ECO:0000256" key="7">
    <source>
        <dbReference type="SAM" id="Coils"/>
    </source>
</evidence>
<keyword evidence="9" id="KW-1185">Reference proteome</keyword>
<evidence type="ECO:0000256" key="4">
    <source>
        <dbReference type="ARBA" id="ARBA00022801"/>
    </source>
</evidence>
<name>A0A0K1W1D6_9MOLU</name>
<dbReference type="EMBL" id="CP012357">
    <property type="protein sequence ID" value="AKX34135.1"/>
    <property type="molecule type" value="Genomic_DNA"/>
</dbReference>
<dbReference type="Pfam" id="PF02609">
    <property type="entry name" value="Exonuc_VII_S"/>
    <property type="match status" value="1"/>
</dbReference>
<evidence type="ECO:0000256" key="6">
    <source>
        <dbReference type="NCBIfam" id="TIGR01280"/>
    </source>
</evidence>
<dbReference type="AlphaFoldDB" id="A0A0K1W1D6"/>
<keyword evidence="3" id="KW-0540">Nuclease</keyword>
<dbReference type="Gene3D" id="1.10.287.1040">
    <property type="entry name" value="Exonuclease VII, small subunit"/>
    <property type="match status" value="1"/>
</dbReference>
<evidence type="ECO:0000256" key="3">
    <source>
        <dbReference type="ARBA" id="ARBA00022722"/>
    </source>
</evidence>
<feature type="coiled-coil region" evidence="7">
    <location>
        <begin position="32"/>
        <end position="59"/>
    </location>
</feature>
<evidence type="ECO:0000256" key="2">
    <source>
        <dbReference type="ARBA" id="ARBA00022490"/>
    </source>
</evidence>
<dbReference type="NCBIfam" id="TIGR01280">
    <property type="entry name" value="xseB"/>
    <property type="match status" value="1"/>
</dbReference>
<evidence type="ECO:0000313" key="9">
    <source>
        <dbReference type="Proteomes" id="UP000067476"/>
    </source>
</evidence>
<dbReference type="GO" id="GO:0009318">
    <property type="term" value="C:exodeoxyribonuclease VII complex"/>
    <property type="evidence" value="ECO:0007669"/>
    <property type="project" value="UniProtKB-UniRule"/>
</dbReference>
<reference evidence="8 9" key="1">
    <citation type="journal article" date="2015" name="Genome Announc.">
        <title>Complete Genome Sequence of Spiroplasma litorale TN-1T (DSM 21781), a Bacterium Isolated from a Green-Eyed Horsefly (Tabanus nigrovittatus).</title>
        <authorList>
            <person name="Lo W.S."/>
            <person name="Lai Y.C."/>
            <person name="Lien Y.W."/>
            <person name="Wang T.H."/>
            <person name="Kuo C.H."/>
        </authorList>
    </citation>
    <scope>NUCLEOTIDE SEQUENCE [LARGE SCALE GENOMIC DNA]</scope>
    <source>
        <strain evidence="8 9">TN-1</strain>
    </source>
</reference>
<evidence type="ECO:0000256" key="5">
    <source>
        <dbReference type="ARBA" id="ARBA00022839"/>
    </source>
</evidence>
<protein>
    <recommendedName>
        <fullName evidence="6">Exodeoxyribonuclease VII small subunit</fullName>
        <ecNumber evidence="6">3.1.11.6</ecNumber>
    </recommendedName>
</protein>
<organism evidence="8 9">
    <name type="scientific">Spiroplasma litorale</name>
    <dbReference type="NCBI Taxonomy" id="216942"/>
    <lineage>
        <taxon>Bacteria</taxon>
        <taxon>Bacillati</taxon>
        <taxon>Mycoplasmatota</taxon>
        <taxon>Mollicutes</taxon>
        <taxon>Entomoplasmatales</taxon>
        <taxon>Spiroplasmataceae</taxon>
        <taxon>Spiroplasma</taxon>
    </lineage>
</organism>
<evidence type="ECO:0000313" key="8">
    <source>
        <dbReference type="EMBL" id="AKX34135.1"/>
    </source>
</evidence>
<keyword evidence="2" id="KW-0963">Cytoplasm</keyword>
<accession>A0A0K1W1D6</accession>
<keyword evidence="7" id="KW-0175">Coiled coil</keyword>
<dbReference type="InterPro" id="IPR003761">
    <property type="entry name" value="Exonuc_VII_S"/>
</dbReference>
<proteinExistence type="inferred from homology"/>
<evidence type="ECO:0000256" key="1">
    <source>
        <dbReference type="ARBA" id="ARBA00009998"/>
    </source>
</evidence>
<dbReference type="RefSeq" id="WP_075058227.1">
    <property type="nucleotide sequence ID" value="NZ_CP012357.1"/>
</dbReference>
<comment type="similarity">
    <text evidence="1">Belongs to the XseB family.</text>
</comment>
<dbReference type="GO" id="GO:0008855">
    <property type="term" value="F:exodeoxyribonuclease VII activity"/>
    <property type="evidence" value="ECO:0007669"/>
    <property type="project" value="UniProtKB-UniRule"/>
</dbReference>
<sequence>MNNFNELLDEIKNISTKLNDPSTKMEDAIDLFKKGTKLINDAKELLQNLEGEVKKVMEDNKIVDFE</sequence>
<dbReference type="Proteomes" id="UP000067476">
    <property type="component" value="Chromosome"/>
</dbReference>
<dbReference type="SUPFAM" id="SSF116842">
    <property type="entry name" value="XseB-like"/>
    <property type="match status" value="1"/>
</dbReference>
<dbReference type="OrthoDB" id="390016at2"/>
<dbReference type="STRING" id="216942.SLITO_v1c04820"/>
<dbReference type="PATRIC" id="fig|216942.3.peg.485"/>
<keyword evidence="4" id="KW-0378">Hydrolase</keyword>
<dbReference type="EC" id="3.1.11.6" evidence="6"/>